<dbReference type="SMART" id="SM00448">
    <property type="entry name" value="REC"/>
    <property type="match status" value="1"/>
</dbReference>
<evidence type="ECO:0000259" key="5">
    <source>
        <dbReference type="PROSITE" id="PS50110"/>
    </source>
</evidence>
<dbReference type="Pfam" id="PF00196">
    <property type="entry name" value="GerE"/>
    <property type="match status" value="1"/>
</dbReference>
<dbReference type="InterPro" id="IPR000792">
    <property type="entry name" value="Tscrpt_reg_LuxR_C"/>
</dbReference>
<accession>A0A7S8IF29</accession>
<keyword evidence="1 3" id="KW-0597">Phosphoprotein</keyword>
<dbReference type="InterPro" id="IPR016032">
    <property type="entry name" value="Sig_transdc_resp-reg_C-effctor"/>
</dbReference>
<dbReference type="EMBL" id="CP062983">
    <property type="protein sequence ID" value="QPC83157.1"/>
    <property type="molecule type" value="Genomic_DNA"/>
</dbReference>
<dbReference type="InterPro" id="IPR001789">
    <property type="entry name" value="Sig_transdc_resp-reg_receiver"/>
</dbReference>
<dbReference type="CDD" id="cd17535">
    <property type="entry name" value="REC_NarL-like"/>
    <property type="match status" value="1"/>
</dbReference>
<dbReference type="Proteomes" id="UP000594468">
    <property type="component" value="Chromosome"/>
</dbReference>
<dbReference type="AlphaFoldDB" id="A0A7S8IF29"/>
<evidence type="ECO:0000313" key="7">
    <source>
        <dbReference type="Proteomes" id="UP000594468"/>
    </source>
</evidence>
<dbReference type="RefSeq" id="WP_195171226.1">
    <property type="nucleotide sequence ID" value="NZ_CP062983.1"/>
</dbReference>
<feature type="domain" description="Response regulatory" evidence="5">
    <location>
        <begin position="2"/>
        <end position="117"/>
    </location>
</feature>
<evidence type="ECO:0000256" key="1">
    <source>
        <dbReference type="ARBA" id="ARBA00022553"/>
    </source>
</evidence>
<keyword evidence="2" id="KW-0238">DNA-binding</keyword>
<dbReference type="SMART" id="SM00421">
    <property type="entry name" value="HTH_LUXR"/>
    <property type="match status" value="1"/>
</dbReference>
<evidence type="ECO:0000313" key="6">
    <source>
        <dbReference type="EMBL" id="QPC83157.1"/>
    </source>
</evidence>
<protein>
    <submittedName>
        <fullName evidence="6">Response regulator transcription factor</fullName>
    </submittedName>
</protein>
<dbReference type="KEGG" id="pmet:G4Y79_01925"/>
<dbReference type="PRINTS" id="PR00038">
    <property type="entry name" value="HTHLUXR"/>
</dbReference>
<dbReference type="CDD" id="cd06170">
    <property type="entry name" value="LuxR_C_like"/>
    <property type="match status" value="1"/>
</dbReference>
<gene>
    <name evidence="6" type="ORF">G4Y79_01925</name>
</gene>
<dbReference type="GO" id="GO:0000160">
    <property type="term" value="P:phosphorelay signal transduction system"/>
    <property type="evidence" value="ECO:0007669"/>
    <property type="project" value="InterPro"/>
</dbReference>
<dbReference type="Pfam" id="PF00072">
    <property type="entry name" value="Response_reg"/>
    <property type="match status" value="1"/>
</dbReference>
<dbReference type="SUPFAM" id="SSF52172">
    <property type="entry name" value="CheY-like"/>
    <property type="match status" value="1"/>
</dbReference>
<sequence length="213" mass="23499">MKVLLAEDHKMVRQGTRLYLESMGIEVVGEATNGREAIELAGKLQPELVVMDIHLPELTGVEATRRIRHDYPDIRILVLTAYDEPAYVHALLDAGADGFILKTAELAELYKALNEVAVGRKAFDADVLARAEKHIADMPAQIEGLTDRELEVLSHAGFGKTNKEIGKLLFISDRTVQGHLKNIYQKFGVTTRTEAVAIALQHGFITLEGTNEA</sequence>
<proteinExistence type="predicted"/>
<dbReference type="PANTHER" id="PTHR43214">
    <property type="entry name" value="TWO-COMPONENT RESPONSE REGULATOR"/>
    <property type="match status" value="1"/>
</dbReference>
<feature type="modified residue" description="4-aspartylphosphate" evidence="3">
    <location>
        <position position="52"/>
    </location>
</feature>
<dbReference type="GO" id="GO:0006355">
    <property type="term" value="P:regulation of DNA-templated transcription"/>
    <property type="evidence" value="ECO:0007669"/>
    <property type="project" value="InterPro"/>
</dbReference>
<dbReference type="Gene3D" id="3.40.50.2300">
    <property type="match status" value="1"/>
</dbReference>
<dbReference type="SUPFAM" id="SSF46894">
    <property type="entry name" value="C-terminal effector domain of the bipartite response regulators"/>
    <property type="match status" value="1"/>
</dbReference>
<dbReference type="PROSITE" id="PS00622">
    <property type="entry name" value="HTH_LUXR_1"/>
    <property type="match status" value="1"/>
</dbReference>
<keyword evidence="7" id="KW-1185">Reference proteome</keyword>
<evidence type="ECO:0000256" key="3">
    <source>
        <dbReference type="PROSITE-ProRule" id="PRU00169"/>
    </source>
</evidence>
<dbReference type="PROSITE" id="PS50043">
    <property type="entry name" value="HTH_LUXR_2"/>
    <property type="match status" value="1"/>
</dbReference>
<dbReference type="PROSITE" id="PS50110">
    <property type="entry name" value="RESPONSE_REGULATORY"/>
    <property type="match status" value="1"/>
</dbReference>
<feature type="domain" description="HTH luxR-type" evidence="4">
    <location>
        <begin position="138"/>
        <end position="203"/>
    </location>
</feature>
<dbReference type="GO" id="GO:0003677">
    <property type="term" value="F:DNA binding"/>
    <property type="evidence" value="ECO:0007669"/>
    <property type="project" value="UniProtKB-KW"/>
</dbReference>
<evidence type="ECO:0000256" key="2">
    <source>
        <dbReference type="ARBA" id="ARBA00023125"/>
    </source>
</evidence>
<dbReference type="InterPro" id="IPR011006">
    <property type="entry name" value="CheY-like_superfamily"/>
</dbReference>
<name>A0A7S8IF29_9CHLR</name>
<organism evidence="6 7">
    <name type="scientific">Phototrophicus methaneseepsis</name>
    <dbReference type="NCBI Taxonomy" id="2710758"/>
    <lineage>
        <taxon>Bacteria</taxon>
        <taxon>Bacillati</taxon>
        <taxon>Chloroflexota</taxon>
        <taxon>Candidatus Thermofontia</taxon>
        <taxon>Phototrophicales</taxon>
        <taxon>Phototrophicaceae</taxon>
        <taxon>Phototrophicus</taxon>
    </lineage>
</organism>
<evidence type="ECO:0000259" key="4">
    <source>
        <dbReference type="PROSITE" id="PS50043"/>
    </source>
</evidence>
<reference evidence="6 7" key="1">
    <citation type="submission" date="2020-02" db="EMBL/GenBank/DDBJ databases">
        <authorList>
            <person name="Zheng R.K."/>
            <person name="Sun C.M."/>
        </authorList>
    </citation>
    <scope>NUCLEOTIDE SEQUENCE [LARGE SCALE GENOMIC DNA]</scope>
    <source>
        <strain evidence="7">rifampicinis</strain>
    </source>
</reference>
<dbReference type="InterPro" id="IPR058245">
    <property type="entry name" value="NreC/VraR/RcsB-like_REC"/>
</dbReference>
<dbReference type="InterPro" id="IPR039420">
    <property type="entry name" value="WalR-like"/>
</dbReference>